<dbReference type="OrthoDB" id="9809324at2"/>
<dbReference type="GeneID" id="82188350"/>
<dbReference type="InterPro" id="IPR003959">
    <property type="entry name" value="ATPase_AAA_core"/>
</dbReference>
<accession>A0A1C7H473</accession>
<protein>
    <submittedName>
        <fullName evidence="2">ATP-binding protein</fullName>
    </submittedName>
</protein>
<evidence type="ECO:0000259" key="1">
    <source>
        <dbReference type="Pfam" id="PF13304"/>
    </source>
</evidence>
<dbReference type="AlphaFoldDB" id="A0A1C7H473"/>
<dbReference type="EMBL" id="CP015401">
    <property type="protein sequence ID" value="ANU58630.1"/>
    <property type="molecule type" value="Genomic_DNA"/>
</dbReference>
<dbReference type="Gene3D" id="3.40.50.300">
    <property type="entry name" value="P-loop containing nucleotide triphosphate hydrolases"/>
    <property type="match status" value="1"/>
</dbReference>
<dbReference type="KEGG" id="bcae:A4V03_14480"/>
<organism evidence="2 3">
    <name type="scientific">Bacteroides caecimuris</name>
    <dbReference type="NCBI Taxonomy" id="1796613"/>
    <lineage>
        <taxon>Bacteria</taxon>
        <taxon>Pseudomonadati</taxon>
        <taxon>Bacteroidota</taxon>
        <taxon>Bacteroidia</taxon>
        <taxon>Bacteroidales</taxon>
        <taxon>Bacteroidaceae</taxon>
        <taxon>Bacteroides</taxon>
    </lineage>
</organism>
<name>A0A1C7H473_9BACE</name>
<gene>
    <name evidence="2" type="ORF">A4V03_14480</name>
</gene>
<reference evidence="3" key="1">
    <citation type="submission" date="2016-04" db="EMBL/GenBank/DDBJ databases">
        <title>Complete Genome Sequences of Twelve Strains of a Stable Defined Moderately Diverse Mouse Microbiota 2 (sDMDMm2).</title>
        <authorList>
            <person name="Uchimura Y."/>
            <person name="Wyss M."/>
            <person name="Brugiroux S."/>
            <person name="Limenitakis J.P."/>
            <person name="Stecher B."/>
            <person name="McCoy K.D."/>
            <person name="Macpherson A.J."/>
        </authorList>
    </citation>
    <scope>NUCLEOTIDE SEQUENCE [LARGE SCALE GENOMIC DNA]</scope>
    <source>
        <strain evidence="3">I48</strain>
    </source>
</reference>
<dbReference type="GO" id="GO:0005524">
    <property type="term" value="F:ATP binding"/>
    <property type="evidence" value="ECO:0007669"/>
    <property type="project" value="UniProtKB-KW"/>
</dbReference>
<dbReference type="PANTHER" id="PTHR40396">
    <property type="entry name" value="ATPASE-LIKE PROTEIN"/>
    <property type="match status" value="1"/>
</dbReference>
<evidence type="ECO:0000313" key="3">
    <source>
        <dbReference type="Proteomes" id="UP000092631"/>
    </source>
</evidence>
<dbReference type="GO" id="GO:0016887">
    <property type="term" value="F:ATP hydrolysis activity"/>
    <property type="evidence" value="ECO:0007669"/>
    <property type="project" value="InterPro"/>
</dbReference>
<evidence type="ECO:0000313" key="2">
    <source>
        <dbReference type="EMBL" id="ANU58630.1"/>
    </source>
</evidence>
<dbReference type="SUPFAM" id="SSF52540">
    <property type="entry name" value="P-loop containing nucleoside triphosphate hydrolases"/>
    <property type="match status" value="1"/>
</dbReference>
<dbReference type="RefSeq" id="WP_065539467.1">
    <property type="nucleotide sequence ID" value="NZ_CAPUCN010000139.1"/>
</dbReference>
<feature type="domain" description="ATPase AAA-type core" evidence="1">
    <location>
        <begin position="48"/>
        <end position="156"/>
    </location>
</feature>
<dbReference type="InterPro" id="IPR027417">
    <property type="entry name" value="P-loop_NTPase"/>
</dbReference>
<dbReference type="PANTHER" id="PTHR40396:SF1">
    <property type="entry name" value="ATPASE AAA-TYPE CORE DOMAIN-CONTAINING PROTEIN"/>
    <property type="match status" value="1"/>
</dbReference>
<dbReference type="Proteomes" id="UP000092631">
    <property type="component" value="Chromosome"/>
</dbReference>
<proteinExistence type="predicted"/>
<dbReference type="Pfam" id="PF13304">
    <property type="entry name" value="AAA_21"/>
    <property type="match status" value="2"/>
</dbReference>
<keyword evidence="2" id="KW-0547">Nucleotide-binding</keyword>
<feature type="domain" description="ATPase AAA-type core" evidence="1">
    <location>
        <begin position="251"/>
        <end position="372"/>
    </location>
</feature>
<keyword evidence="2" id="KW-0067">ATP-binding</keyword>
<sequence length="432" mass="49388">MIAEFSIENFFSIKSAQKISFEPSSDTFMSDEYSYEVKDGVRLLKVGIIYGANASGKTNILNAIDFFRMLVLRMPKDRNVKTGVIPFMLDDISRNEKTKMSMVFYINQSKYILNFELDEKHIYSETLVVYESIRPAKLYSRSYDADTDSTTIEFGANLKMAKKSQDIIGGNTINNCSVLAAFGKSNVERTKLNDVYDYFAKQVKDVLAPGMLLSGYVKSRLDKDETGDLKKFILNFLKASDFNIEDVVLHEEEELITPELEQLIQNAPIDKEAKSEMLRKGKITNTELTFKHKAGDKVYDLSEEYESNGTMRFLGMAVILNFLLKTNRFVSIDEVETSIHYELLAYFIKVFLANSNGTSQMLLTTHDINLLNEDFIRRDTIWFTDKDELGETKIVRLSSLGLHKNLSPYNAYKQGKLVKLPFLGSQYINLND</sequence>
<keyword evidence="3" id="KW-1185">Reference proteome</keyword>